<proteinExistence type="predicted"/>
<gene>
    <name evidence="1" type="ORF">FOMPIDRAFT_1078106</name>
    <name evidence="2" type="ORF">FOMPIDRAFT_9026</name>
</gene>
<dbReference type="eggNOG" id="ENOG502QSGD">
    <property type="taxonomic scope" value="Eukaryota"/>
</dbReference>
<evidence type="ECO:0000313" key="2">
    <source>
        <dbReference type="EMBL" id="EPS92860.1"/>
    </source>
</evidence>
<reference evidence="1 3" key="1">
    <citation type="journal article" date="2012" name="Science">
        <title>The Paleozoic origin of enzymatic lignin decomposition reconstructed from 31 fungal genomes.</title>
        <authorList>
            <person name="Floudas D."/>
            <person name="Binder M."/>
            <person name="Riley R."/>
            <person name="Barry K."/>
            <person name="Blanchette R.A."/>
            <person name="Henrissat B."/>
            <person name="Martinez A.T."/>
            <person name="Otillar R."/>
            <person name="Spatafora J.W."/>
            <person name="Yadav J.S."/>
            <person name="Aerts A."/>
            <person name="Benoit I."/>
            <person name="Boyd A."/>
            <person name="Carlson A."/>
            <person name="Copeland A."/>
            <person name="Coutinho P.M."/>
            <person name="de Vries R.P."/>
            <person name="Ferreira P."/>
            <person name="Findley K."/>
            <person name="Foster B."/>
            <person name="Gaskell J."/>
            <person name="Glotzer D."/>
            <person name="Gorecki P."/>
            <person name="Heitman J."/>
            <person name="Hesse C."/>
            <person name="Hori C."/>
            <person name="Igarashi K."/>
            <person name="Jurgens J.A."/>
            <person name="Kallen N."/>
            <person name="Kersten P."/>
            <person name="Kohler A."/>
            <person name="Kuees U."/>
            <person name="Kumar T.K.A."/>
            <person name="Kuo A."/>
            <person name="LaButti K."/>
            <person name="Larrondo L.F."/>
            <person name="Lindquist E."/>
            <person name="Ling A."/>
            <person name="Lombard V."/>
            <person name="Lucas S."/>
            <person name="Lundell T."/>
            <person name="Martin R."/>
            <person name="McLaughlin D.J."/>
            <person name="Morgenstern I."/>
            <person name="Morin E."/>
            <person name="Murat C."/>
            <person name="Nagy L.G."/>
            <person name="Nolan M."/>
            <person name="Ohm R.A."/>
            <person name="Patyshakuliyeva A."/>
            <person name="Rokas A."/>
            <person name="Ruiz-Duenas F.J."/>
            <person name="Sabat G."/>
            <person name="Salamov A."/>
            <person name="Samejima M."/>
            <person name="Schmutz J."/>
            <person name="Slot J.C."/>
            <person name="St John F."/>
            <person name="Stenlid J."/>
            <person name="Sun H."/>
            <person name="Sun S."/>
            <person name="Syed K."/>
            <person name="Tsang A."/>
            <person name="Wiebenga A."/>
            <person name="Young D."/>
            <person name="Pisabarro A."/>
            <person name="Eastwood D.C."/>
            <person name="Martin F."/>
            <person name="Cullen D."/>
            <person name="Grigoriev I.V."/>
            <person name="Hibbett D.S."/>
        </authorList>
    </citation>
    <scope>NUCLEOTIDE SEQUENCE</scope>
    <source>
        <strain evidence="3">FP-58527</strain>
        <strain evidence="1">FP-58527 SS1</strain>
    </source>
</reference>
<dbReference type="EMBL" id="KE504330">
    <property type="protein sequence ID" value="EPS92860.1"/>
    <property type="molecule type" value="Genomic_DNA"/>
</dbReference>
<dbReference type="OrthoDB" id="3269001at2759"/>
<dbReference type="PANTHER" id="PTHR46579">
    <property type="entry name" value="F5/8 TYPE C DOMAIN-CONTAINING PROTEIN-RELATED"/>
    <property type="match status" value="1"/>
</dbReference>
<dbReference type="STRING" id="743788.S8DMS4"/>
<dbReference type="InterPro" id="IPR004242">
    <property type="entry name" value="Transposase_21"/>
</dbReference>
<accession>S8DMS4</accession>
<organism evidence="1 3">
    <name type="scientific">Fomitopsis schrenkii</name>
    <name type="common">Brown rot fungus</name>
    <dbReference type="NCBI Taxonomy" id="2126942"/>
    <lineage>
        <taxon>Eukaryota</taxon>
        <taxon>Fungi</taxon>
        <taxon>Dikarya</taxon>
        <taxon>Basidiomycota</taxon>
        <taxon>Agaricomycotina</taxon>
        <taxon>Agaricomycetes</taxon>
        <taxon>Polyporales</taxon>
        <taxon>Fomitopsis</taxon>
    </lineage>
</organism>
<dbReference type="EMBL" id="KE504426">
    <property type="protein sequence ID" value="EPS92628.1"/>
    <property type="molecule type" value="Genomic_DNA"/>
</dbReference>
<evidence type="ECO:0000313" key="3">
    <source>
        <dbReference type="Proteomes" id="UP000015241"/>
    </source>
</evidence>
<sequence length="187" mass="21977">ITMICLLLPPSLRIKPSFVYVNGVIPHPEPPEDHVNHFLRPIVNKLDNTWHRGMWYTRTYQHPRGRRIHSGITTNVNNLPGSRKAAGQASHSATCFCALCKLARRNINNLDMGKWTKKTRDELYQHAVAWRDAPNKAMRKRLYKEFGVRWSEFWRLSYWDPTKFVVIDGMHSLFLRIVQHHVRRVLG</sequence>
<name>S8DMS4_FOMSC</name>
<reference evidence="1" key="2">
    <citation type="submission" date="2013-06" db="EMBL/GenBank/DDBJ databases">
        <authorList>
            <consortium name="DOE Joint Genome Institute"/>
            <person name="Riley R."/>
            <person name="Floudas D."/>
            <person name="Binder M."/>
            <person name="Barry K."/>
            <person name="Blanchette R.A."/>
            <person name="Henrissat B."/>
            <person name="Martinez A.T."/>
            <person name="Otillar R."/>
            <person name="Spatafora J.W."/>
            <person name="Yadav J.S."/>
            <person name="Aerts A."/>
            <person name="Benoit I."/>
            <person name="Boyd A."/>
            <person name="Carlson A."/>
            <person name="Copeland A."/>
            <person name="Coutinho P.M."/>
            <person name="De Vries R.P."/>
            <person name="Ferreira P."/>
            <person name="Findley K."/>
            <person name="Foster B."/>
            <person name="Gaskell J."/>
            <person name="Glotzer D."/>
            <person name="Gorecki P."/>
            <person name="Heitman J."/>
            <person name="Hesse C."/>
            <person name="Hori C."/>
            <person name="Igarashi K."/>
            <person name="Jurgens J.A."/>
            <person name="Kallen N."/>
            <person name="Kersten P."/>
            <person name="Kohler A."/>
            <person name="Kues U."/>
            <person name="Kumar T.K."/>
            <person name="Kuo A."/>
            <person name="LaButti K."/>
            <person name="Larrondo L.F."/>
            <person name="Lindquist E."/>
            <person name="Ling A."/>
            <person name="Lombard V."/>
            <person name="Lucas S."/>
            <person name="Lundell T."/>
            <person name="Martin R."/>
            <person name="McLaughlin D.J."/>
            <person name="Morgenstern I."/>
            <person name="Morin E."/>
            <person name="Murat C."/>
            <person name="Nagy L.G."/>
            <person name="Nolan M."/>
            <person name="Ohm R.A."/>
            <person name="Patyshakuliyeva A."/>
            <person name="Rokas A."/>
            <person name="Ruiz-Duenas F.J."/>
            <person name="Sabat G."/>
            <person name="Salamov A."/>
            <person name="Samejima M."/>
            <person name="Schmutz J."/>
            <person name="Slot J.C."/>
            <person name="St John F."/>
            <person name="Stenlid J."/>
            <person name="Sun H."/>
            <person name="Sun S."/>
            <person name="Syed K."/>
            <person name="Tsang A."/>
            <person name="Wiebenga A."/>
            <person name="Young D."/>
            <person name="Pisabarro A."/>
            <person name="Eastwood D.C."/>
            <person name="Martin F."/>
            <person name="Cullen D."/>
            <person name="Hibbett D.S."/>
            <person name="Grigoriev I.V."/>
        </authorList>
    </citation>
    <scope>NUCLEOTIDE SEQUENCE</scope>
    <source>
        <strain evidence="1">FP-58527 SS1</strain>
    </source>
</reference>
<dbReference type="PANTHER" id="PTHR46579:SF2">
    <property type="entry name" value="C2H2-TYPE DOMAIN-CONTAINING PROTEIN"/>
    <property type="match status" value="1"/>
</dbReference>
<dbReference type="AlphaFoldDB" id="S8DMS4"/>
<feature type="non-terminal residue" evidence="1">
    <location>
        <position position="187"/>
    </location>
</feature>
<dbReference type="HOGENOM" id="CLU_078867_1_0_1"/>
<evidence type="ECO:0000313" key="1">
    <source>
        <dbReference type="EMBL" id="EPS92628.1"/>
    </source>
</evidence>
<dbReference type="Pfam" id="PF02992">
    <property type="entry name" value="Transposase_21"/>
    <property type="match status" value="1"/>
</dbReference>
<feature type="non-terminal residue" evidence="1">
    <location>
        <position position="1"/>
    </location>
</feature>
<keyword evidence="3" id="KW-1185">Reference proteome</keyword>
<dbReference type="Proteomes" id="UP000015241">
    <property type="component" value="Unassembled WGS sequence"/>
</dbReference>
<protein>
    <submittedName>
        <fullName evidence="1">Uncharacterized protein</fullName>
    </submittedName>
</protein>